<evidence type="ECO:0000313" key="10">
    <source>
        <dbReference type="EMBL" id="CAD7656150.1"/>
    </source>
</evidence>
<name>A0A7R9QRT4_9ACAR</name>
<dbReference type="CDD" id="cd02248">
    <property type="entry name" value="Peptidase_C1A"/>
    <property type="match status" value="1"/>
</dbReference>
<dbReference type="EMBL" id="OC925466">
    <property type="protein sequence ID" value="CAD7656150.1"/>
    <property type="molecule type" value="Genomic_DNA"/>
</dbReference>
<dbReference type="EMBL" id="CAJPVJ010010641">
    <property type="protein sequence ID" value="CAG2173337.1"/>
    <property type="molecule type" value="Genomic_DNA"/>
</dbReference>
<dbReference type="Gene3D" id="3.90.70.10">
    <property type="entry name" value="Cysteine proteinases"/>
    <property type="match status" value="1"/>
</dbReference>
<dbReference type="Proteomes" id="UP000728032">
    <property type="component" value="Unassembled WGS sequence"/>
</dbReference>
<evidence type="ECO:0000259" key="9">
    <source>
        <dbReference type="SMART" id="SM00848"/>
    </source>
</evidence>
<evidence type="ECO:0000313" key="11">
    <source>
        <dbReference type="Proteomes" id="UP000728032"/>
    </source>
</evidence>
<feature type="domain" description="Peptidase C1A papain C-terminal" evidence="8">
    <location>
        <begin position="121"/>
        <end position="335"/>
    </location>
</feature>
<sequence length="336" mass="37205">MLIIFVYALITVCVNGLTLTQSDVESQWIAFKKQFRDTDYQSIGSSDESIRRQIFEHNYRDIVNYNTEAEQGLHSFKLGVNQFTDWTTEEYQSWLNKFDHGTFATKSNVRPVSSNNSLIKLPDSVDWRQKGAVTPIKDQGSCGSCWAFAAVGGIEGQIAIKQGKLLSLSEQELLDCTYSGTGCNGGSPTEAYNTLAQRLHGIQNEQTYPYRGVAGTCRADVSRSVAKIQRAHTIFGGNEALLQQTIANVGPVAICFDASLASFKQYSSGVYSVSGCDTYNSNHCVTVVGYGTESGHDYWLLKNSWNTRWGEAGYMKLARNHHNMCGVASWGVYPEV</sequence>
<gene>
    <name evidence="10" type="ORF">ONB1V03_LOCUS12790</name>
</gene>
<dbReference type="PROSITE" id="PS00639">
    <property type="entry name" value="THIOL_PROTEASE_HIS"/>
    <property type="match status" value="1"/>
</dbReference>
<organism evidence="10">
    <name type="scientific">Oppiella nova</name>
    <dbReference type="NCBI Taxonomy" id="334625"/>
    <lineage>
        <taxon>Eukaryota</taxon>
        <taxon>Metazoa</taxon>
        <taxon>Ecdysozoa</taxon>
        <taxon>Arthropoda</taxon>
        <taxon>Chelicerata</taxon>
        <taxon>Arachnida</taxon>
        <taxon>Acari</taxon>
        <taxon>Acariformes</taxon>
        <taxon>Sarcoptiformes</taxon>
        <taxon>Oribatida</taxon>
        <taxon>Brachypylina</taxon>
        <taxon>Oppioidea</taxon>
        <taxon>Oppiidae</taxon>
        <taxon>Oppiella</taxon>
    </lineage>
</organism>
<dbReference type="InterPro" id="IPR000668">
    <property type="entry name" value="Peptidase_C1A_C"/>
</dbReference>
<protein>
    <submittedName>
        <fullName evidence="10">Uncharacterized protein</fullName>
    </submittedName>
</protein>
<keyword evidence="11" id="KW-1185">Reference proteome</keyword>
<evidence type="ECO:0000256" key="5">
    <source>
        <dbReference type="ARBA" id="ARBA00023145"/>
    </source>
</evidence>
<dbReference type="InterPro" id="IPR000169">
    <property type="entry name" value="Pept_cys_AS"/>
</dbReference>
<dbReference type="GO" id="GO:0006508">
    <property type="term" value="P:proteolysis"/>
    <property type="evidence" value="ECO:0007669"/>
    <property type="project" value="UniProtKB-KW"/>
</dbReference>
<dbReference type="SMART" id="SM00848">
    <property type="entry name" value="Inhibitor_I29"/>
    <property type="match status" value="1"/>
</dbReference>
<dbReference type="FunFam" id="3.90.70.10:FF:000006">
    <property type="entry name" value="Cathepsin S"/>
    <property type="match status" value="1"/>
</dbReference>
<dbReference type="OrthoDB" id="3789175at2759"/>
<keyword evidence="3" id="KW-0378">Hydrolase</keyword>
<dbReference type="InterPro" id="IPR013201">
    <property type="entry name" value="Prot_inhib_I29"/>
</dbReference>
<dbReference type="PANTHER" id="PTHR12411">
    <property type="entry name" value="CYSTEINE PROTEASE FAMILY C1-RELATED"/>
    <property type="match status" value="1"/>
</dbReference>
<keyword evidence="2" id="KW-0645">Protease</keyword>
<dbReference type="InterPro" id="IPR025660">
    <property type="entry name" value="Pept_his_AS"/>
</dbReference>
<dbReference type="InterPro" id="IPR025661">
    <property type="entry name" value="Pept_asp_AS"/>
</dbReference>
<dbReference type="GO" id="GO:0008234">
    <property type="term" value="F:cysteine-type peptidase activity"/>
    <property type="evidence" value="ECO:0007669"/>
    <property type="project" value="UniProtKB-KW"/>
</dbReference>
<evidence type="ECO:0000256" key="4">
    <source>
        <dbReference type="ARBA" id="ARBA00022807"/>
    </source>
</evidence>
<evidence type="ECO:0000256" key="3">
    <source>
        <dbReference type="ARBA" id="ARBA00022801"/>
    </source>
</evidence>
<keyword evidence="4" id="KW-0788">Thiol protease</keyword>
<evidence type="ECO:0000256" key="1">
    <source>
        <dbReference type="ARBA" id="ARBA00008455"/>
    </source>
</evidence>
<evidence type="ECO:0000259" key="8">
    <source>
        <dbReference type="SMART" id="SM00645"/>
    </source>
</evidence>
<evidence type="ECO:0000256" key="2">
    <source>
        <dbReference type="ARBA" id="ARBA00022670"/>
    </source>
</evidence>
<dbReference type="AlphaFoldDB" id="A0A7R9QRT4"/>
<dbReference type="InterPro" id="IPR013128">
    <property type="entry name" value="Peptidase_C1A"/>
</dbReference>
<dbReference type="InterPro" id="IPR038765">
    <property type="entry name" value="Papain-like_cys_pep_sf"/>
</dbReference>
<feature type="domain" description="Cathepsin propeptide inhibitor" evidence="9">
    <location>
        <begin position="28"/>
        <end position="91"/>
    </location>
</feature>
<accession>A0A7R9QRT4</accession>
<keyword evidence="6" id="KW-1015">Disulfide bond</keyword>
<keyword evidence="5" id="KW-0865">Zymogen</keyword>
<dbReference type="InterPro" id="IPR039417">
    <property type="entry name" value="Peptidase_C1A_papain-like"/>
</dbReference>
<dbReference type="Pfam" id="PF08246">
    <property type="entry name" value="Inhibitor_I29"/>
    <property type="match status" value="1"/>
</dbReference>
<evidence type="ECO:0000256" key="7">
    <source>
        <dbReference type="SAM" id="SignalP"/>
    </source>
</evidence>
<dbReference type="Pfam" id="PF00112">
    <property type="entry name" value="Peptidase_C1"/>
    <property type="match status" value="1"/>
</dbReference>
<feature type="signal peptide" evidence="7">
    <location>
        <begin position="1"/>
        <end position="16"/>
    </location>
</feature>
<reference evidence="10" key="1">
    <citation type="submission" date="2020-11" db="EMBL/GenBank/DDBJ databases">
        <authorList>
            <person name="Tran Van P."/>
        </authorList>
    </citation>
    <scope>NUCLEOTIDE SEQUENCE</scope>
</reference>
<feature type="chain" id="PRO_5036211908" evidence="7">
    <location>
        <begin position="17"/>
        <end position="336"/>
    </location>
</feature>
<dbReference type="PRINTS" id="PR00705">
    <property type="entry name" value="PAPAIN"/>
</dbReference>
<dbReference type="PROSITE" id="PS00640">
    <property type="entry name" value="THIOL_PROTEASE_ASN"/>
    <property type="match status" value="1"/>
</dbReference>
<proteinExistence type="inferred from homology"/>
<comment type="similarity">
    <text evidence="1">Belongs to the peptidase C1 family.</text>
</comment>
<dbReference type="SUPFAM" id="SSF54001">
    <property type="entry name" value="Cysteine proteinases"/>
    <property type="match status" value="1"/>
</dbReference>
<keyword evidence="7" id="KW-0732">Signal</keyword>
<dbReference type="PROSITE" id="PS00139">
    <property type="entry name" value="THIOL_PROTEASE_CYS"/>
    <property type="match status" value="1"/>
</dbReference>
<evidence type="ECO:0000256" key="6">
    <source>
        <dbReference type="ARBA" id="ARBA00023157"/>
    </source>
</evidence>
<dbReference type="SMART" id="SM00645">
    <property type="entry name" value="Pept_C1"/>
    <property type="match status" value="1"/>
</dbReference>